<protein>
    <submittedName>
        <fullName evidence="2">Uncharacterized protein</fullName>
    </submittedName>
</protein>
<name>A0A8B6EFK2_MYTGA</name>
<evidence type="ECO:0000313" key="3">
    <source>
        <dbReference type="Proteomes" id="UP000596742"/>
    </source>
</evidence>
<gene>
    <name evidence="2" type="ORF">MGAL_10B087167</name>
</gene>
<feature type="signal peptide" evidence="1">
    <location>
        <begin position="1"/>
        <end position="23"/>
    </location>
</feature>
<comment type="caution">
    <text evidence="2">The sequence shown here is derived from an EMBL/GenBank/DDBJ whole genome shotgun (WGS) entry which is preliminary data.</text>
</comment>
<keyword evidence="3" id="KW-1185">Reference proteome</keyword>
<evidence type="ECO:0000256" key="1">
    <source>
        <dbReference type="SAM" id="SignalP"/>
    </source>
</evidence>
<feature type="chain" id="PRO_5032536563" evidence="1">
    <location>
        <begin position="24"/>
        <end position="61"/>
    </location>
</feature>
<proteinExistence type="predicted"/>
<reference evidence="2" key="1">
    <citation type="submission" date="2018-11" db="EMBL/GenBank/DDBJ databases">
        <authorList>
            <person name="Alioto T."/>
            <person name="Alioto T."/>
        </authorList>
    </citation>
    <scope>NUCLEOTIDE SEQUENCE</scope>
</reference>
<dbReference type="EMBL" id="UYJE01005022">
    <property type="protein sequence ID" value="VDI33312.1"/>
    <property type="molecule type" value="Genomic_DNA"/>
</dbReference>
<dbReference type="Proteomes" id="UP000596742">
    <property type="component" value="Unassembled WGS sequence"/>
</dbReference>
<sequence length="61" mass="6645">MKVQIMLVVVMLVASLFVSTTLGQYWNRGGGGMYSRMGGFSRSFGGSSGGGNRNFARWYGR</sequence>
<accession>A0A8B6EFK2</accession>
<organism evidence="2 3">
    <name type="scientific">Mytilus galloprovincialis</name>
    <name type="common">Mediterranean mussel</name>
    <dbReference type="NCBI Taxonomy" id="29158"/>
    <lineage>
        <taxon>Eukaryota</taxon>
        <taxon>Metazoa</taxon>
        <taxon>Spiralia</taxon>
        <taxon>Lophotrochozoa</taxon>
        <taxon>Mollusca</taxon>
        <taxon>Bivalvia</taxon>
        <taxon>Autobranchia</taxon>
        <taxon>Pteriomorphia</taxon>
        <taxon>Mytilida</taxon>
        <taxon>Mytiloidea</taxon>
        <taxon>Mytilidae</taxon>
        <taxon>Mytilinae</taxon>
        <taxon>Mytilus</taxon>
    </lineage>
</organism>
<keyword evidence="1" id="KW-0732">Signal</keyword>
<evidence type="ECO:0000313" key="2">
    <source>
        <dbReference type="EMBL" id="VDI33312.1"/>
    </source>
</evidence>
<dbReference type="AlphaFoldDB" id="A0A8B6EFK2"/>